<reference evidence="2 3" key="1">
    <citation type="submission" date="2024-05" db="EMBL/GenBank/DDBJ databases">
        <title>A draft genome resource for the thread blight pathogen Marasmius tenuissimus strain MS-2.</title>
        <authorList>
            <person name="Yulfo-Soto G.E."/>
            <person name="Baruah I.K."/>
            <person name="Amoako-Attah I."/>
            <person name="Bukari Y."/>
            <person name="Meinhardt L.W."/>
            <person name="Bailey B.A."/>
            <person name="Cohen S.P."/>
        </authorList>
    </citation>
    <scope>NUCLEOTIDE SEQUENCE [LARGE SCALE GENOMIC DNA]</scope>
    <source>
        <strain evidence="2 3">MS-2</strain>
    </source>
</reference>
<feature type="coiled-coil region" evidence="1">
    <location>
        <begin position="22"/>
        <end position="56"/>
    </location>
</feature>
<protein>
    <recommendedName>
        <fullName evidence="4">F-box domain-containing protein</fullName>
    </recommendedName>
</protein>
<evidence type="ECO:0000313" key="3">
    <source>
        <dbReference type="Proteomes" id="UP001437256"/>
    </source>
</evidence>
<organism evidence="2 3">
    <name type="scientific">Marasmius tenuissimus</name>
    <dbReference type="NCBI Taxonomy" id="585030"/>
    <lineage>
        <taxon>Eukaryota</taxon>
        <taxon>Fungi</taxon>
        <taxon>Dikarya</taxon>
        <taxon>Basidiomycota</taxon>
        <taxon>Agaricomycotina</taxon>
        <taxon>Agaricomycetes</taxon>
        <taxon>Agaricomycetidae</taxon>
        <taxon>Agaricales</taxon>
        <taxon>Marasmiineae</taxon>
        <taxon>Marasmiaceae</taxon>
        <taxon>Marasmius</taxon>
    </lineage>
</organism>
<accession>A0ABR2ZZX6</accession>
<proteinExistence type="predicted"/>
<keyword evidence="3" id="KW-1185">Reference proteome</keyword>
<sequence length="605" mass="69128">MRLSSPYDALLDTNFPPPPQDLESIRTLLANSRKRLKQLEDEIALLQAESDELSVFVDRHKALVHPIRRLPPDLLSEIFFHCLPTGRLPVRSITEAPLLLTIICRGWRDVALGHPRLWNSILIQLPEHPGANWLTRQDVEPMRHEDWVTIVDRRSDGIETWLGRSGSLPITFSLNDDEGENFRAIGGLWNSSYVETTFQAVNRLLNVLLQHSSRWMNVQFCVQNRVLQLLDNLDHQELPILRSLRIFRSVFEAVNTPAVVGHQHLSINLFRLPSLREFSVHNDLRNPLEFPISWRTLTTLVITHRNFNSGGSRFSMTPGYAMELLSRCFQTLEVCKLFIVVLPDREDDAARLQNVQRPLVFSRLHTLMLEFELSFLPAAEHPLATDGLAQVFDIIETPSLEAFALRMQTPTSDRLRSELVYEWPPFLKLFRPSRGGSNTITSLDLTTVPIKETSLRNCVASVSSLFVLKLDLDRVSLKDSVLLGALVPAKPSKRGADANRTLCPMLTTLEFRECHPKLSEALCELGCARGSVGEASGEGITRLQKYCVEFSWGLSEPRQMTKRLDLLRRNGMDVQWWSYYRGSFRDDPWARTYKYGSPKHSKISY</sequence>
<evidence type="ECO:0000313" key="2">
    <source>
        <dbReference type="EMBL" id="KAL0066614.1"/>
    </source>
</evidence>
<dbReference type="EMBL" id="JBBXMP010000034">
    <property type="protein sequence ID" value="KAL0066614.1"/>
    <property type="molecule type" value="Genomic_DNA"/>
</dbReference>
<evidence type="ECO:0000256" key="1">
    <source>
        <dbReference type="SAM" id="Coils"/>
    </source>
</evidence>
<name>A0ABR2ZZX6_9AGAR</name>
<keyword evidence="1" id="KW-0175">Coiled coil</keyword>
<dbReference type="Proteomes" id="UP001437256">
    <property type="component" value="Unassembled WGS sequence"/>
</dbReference>
<gene>
    <name evidence="2" type="ORF">AAF712_006418</name>
</gene>
<evidence type="ECO:0008006" key="4">
    <source>
        <dbReference type="Google" id="ProtNLM"/>
    </source>
</evidence>
<comment type="caution">
    <text evidence="2">The sequence shown here is derived from an EMBL/GenBank/DDBJ whole genome shotgun (WGS) entry which is preliminary data.</text>
</comment>